<accession>A0A848RE67</accession>
<reference evidence="2 3" key="1">
    <citation type="submission" date="2020-04" db="EMBL/GenBank/DDBJ databases">
        <title>Antimicrobial susceptibility and clonality of vaginal-derived multi-drug resistant Mobiluncus isolates in China.</title>
        <authorList>
            <person name="Zhang X."/>
        </authorList>
    </citation>
    <scope>NUCLEOTIDE SEQUENCE [LARGE SCALE GENOMIC DNA]</scope>
    <source>
        <strain evidence="2 3">7</strain>
    </source>
</reference>
<proteinExistence type="predicted"/>
<evidence type="ECO:0000313" key="3">
    <source>
        <dbReference type="Proteomes" id="UP000582487"/>
    </source>
</evidence>
<organism evidence="2 3">
    <name type="scientific">Mobiluncus mulieris</name>
    <dbReference type="NCBI Taxonomy" id="2052"/>
    <lineage>
        <taxon>Bacteria</taxon>
        <taxon>Bacillati</taxon>
        <taxon>Actinomycetota</taxon>
        <taxon>Actinomycetes</taxon>
        <taxon>Actinomycetales</taxon>
        <taxon>Actinomycetaceae</taxon>
        <taxon>Mobiluncus</taxon>
    </lineage>
</organism>
<dbReference type="Proteomes" id="UP000582487">
    <property type="component" value="Unassembled WGS sequence"/>
</dbReference>
<dbReference type="RefSeq" id="WP_004017099.1">
    <property type="nucleotide sequence ID" value="NZ_JABCUT010000010.1"/>
</dbReference>
<protein>
    <submittedName>
        <fullName evidence="2">Transposase</fullName>
    </submittedName>
</protein>
<dbReference type="EMBL" id="JABCUV010000009">
    <property type="protein sequence ID" value="NMW93649.1"/>
    <property type="molecule type" value="Genomic_DNA"/>
</dbReference>
<feature type="compositionally biased region" description="Basic and acidic residues" evidence="1">
    <location>
        <begin position="42"/>
        <end position="58"/>
    </location>
</feature>
<evidence type="ECO:0000256" key="1">
    <source>
        <dbReference type="SAM" id="MobiDB-lite"/>
    </source>
</evidence>
<feature type="region of interest" description="Disordered" evidence="1">
    <location>
        <begin position="37"/>
        <end position="59"/>
    </location>
</feature>
<sequence>MYHELPKTLAAIKTGSEEYKQIVRGVAEKLYKLIKSRRERGAKRESSSTVKERSEKVDLGTGTADWLEFCLSPEIQSVFTKPIPALPQQERWSDYYSFIVGNIGNFKRIRAF</sequence>
<evidence type="ECO:0000313" key="2">
    <source>
        <dbReference type="EMBL" id="NMW93649.1"/>
    </source>
</evidence>
<gene>
    <name evidence="2" type="ORF">HHJ74_08090</name>
</gene>
<dbReference type="AlphaFoldDB" id="A0A848RE67"/>
<name>A0A848RE67_9ACTO</name>
<comment type="caution">
    <text evidence="2">The sequence shown here is derived from an EMBL/GenBank/DDBJ whole genome shotgun (WGS) entry which is preliminary data.</text>
</comment>